<keyword evidence="1" id="KW-0472">Membrane</keyword>
<dbReference type="EMBL" id="QSJP01000001">
    <property type="protein sequence ID" value="RHD91709.1"/>
    <property type="molecule type" value="Genomic_DNA"/>
</dbReference>
<evidence type="ECO:0000256" key="1">
    <source>
        <dbReference type="SAM" id="Phobius"/>
    </source>
</evidence>
<dbReference type="Pfam" id="PF13150">
    <property type="entry name" value="TraL_transposon"/>
    <property type="match status" value="1"/>
</dbReference>
<evidence type="ECO:0000313" key="5">
    <source>
        <dbReference type="Proteomes" id="UP000500882"/>
    </source>
</evidence>
<feature type="transmembrane region" description="Helical" evidence="1">
    <location>
        <begin position="28"/>
        <end position="49"/>
    </location>
</feature>
<evidence type="ECO:0000313" key="2">
    <source>
        <dbReference type="EMBL" id="BCA51844.1"/>
    </source>
</evidence>
<dbReference type="RefSeq" id="WP_009041279.1">
    <property type="nucleotide sequence ID" value="NZ_AP022660.1"/>
</dbReference>
<evidence type="ECO:0000313" key="3">
    <source>
        <dbReference type="EMBL" id="RHD91709.1"/>
    </source>
</evidence>
<sequence>MIRKFITKAQDWADGKLRRLAGRISPDMRVAIILVTLVAFGSLSVYMTVSSIYRIGRNDGKELGIEHIRRLQLPNDSIINPFESGRYGTGGEVE</sequence>
<dbReference type="InterPro" id="IPR025050">
    <property type="entry name" value="TraL_transposon"/>
</dbReference>
<dbReference type="Proteomes" id="UP000500882">
    <property type="component" value="Chromosome"/>
</dbReference>
<name>A0A414HV93_BACT4</name>
<gene>
    <name evidence="2" type="ORF">BatF92_37860</name>
    <name evidence="3" type="ORF">DW780_01555</name>
</gene>
<reference evidence="3 4" key="1">
    <citation type="submission" date="2018-08" db="EMBL/GenBank/DDBJ databases">
        <title>A genome reference for cultivated species of the human gut microbiota.</title>
        <authorList>
            <person name="Zou Y."/>
            <person name="Xue W."/>
            <person name="Luo G."/>
        </authorList>
    </citation>
    <scope>NUCLEOTIDE SEQUENCE [LARGE SCALE GENOMIC DNA]</scope>
    <source>
        <strain evidence="3 4">AM30-26</strain>
    </source>
</reference>
<protein>
    <submittedName>
        <fullName evidence="2">Conjugal transfer protein</fullName>
    </submittedName>
    <submittedName>
        <fullName evidence="3">DUF3989 domain-containing protein</fullName>
    </submittedName>
</protein>
<reference evidence="2 5" key="2">
    <citation type="submission" date="2020-02" db="EMBL/GenBank/DDBJ databases">
        <title>Whole-genome sequencing and comparative analysis of the genomes of Bacteroides thetaiotaomicron and Escherichia coli isolated from a healthy resident in Vietnam.</title>
        <authorList>
            <person name="Mohsin M."/>
            <person name="Tanaka K."/>
            <person name="Kawahara R."/>
            <person name="Kondo S."/>
            <person name="Noguchi H."/>
            <person name="Motooka D."/>
            <person name="Nakamura S."/>
            <person name="Khong D.T."/>
            <person name="Nguyen T.N."/>
            <person name="Tran H.T."/>
            <person name="Yamamoto Y."/>
        </authorList>
    </citation>
    <scope>NUCLEOTIDE SEQUENCE [LARGE SCALE GENOMIC DNA]</scope>
    <source>
        <strain evidence="2 5">F9-2</strain>
    </source>
</reference>
<keyword evidence="1" id="KW-1133">Transmembrane helix</keyword>
<accession>A0A414HV93</accession>
<dbReference type="AlphaFoldDB" id="A0A414HV93"/>
<proteinExistence type="predicted"/>
<dbReference type="GeneID" id="69983899"/>
<dbReference type="Proteomes" id="UP000284785">
    <property type="component" value="Unassembled WGS sequence"/>
</dbReference>
<organism evidence="3 4">
    <name type="scientific">Bacteroides thetaiotaomicron</name>
    <dbReference type="NCBI Taxonomy" id="818"/>
    <lineage>
        <taxon>Bacteria</taxon>
        <taxon>Pseudomonadati</taxon>
        <taxon>Bacteroidota</taxon>
        <taxon>Bacteroidia</taxon>
        <taxon>Bacteroidales</taxon>
        <taxon>Bacteroidaceae</taxon>
        <taxon>Bacteroides</taxon>
    </lineage>
</organism>
<evidence type="ECO:0000313" key="4">
    <source>
        <dbReference type="Proteomes" id="UP000284785"/>
    </source>
</evidence>
<dbReference type="EMBL" id="AP022660">
    <property type="protein sequence ID" value="BCA51844.1"/>
    <property type="molecule type" value="Genomic_DNA"/>
</dbReference>
<keyword evidence="1" id="KW-0812">Transmembrane</keyword>